<dbReference type="AlphaFoldDB" id="A0A921R0B0"/>
<gene>
    <name evidence="1" type="ORF">BDA96_05G202000</name>
</gene>
<proteinExistence type="predicted"/>
<reference evidence="1" key="2">
    <citation type="submission" date="2020-10" db="EMBL/GenBank/DDBJ databases">
        <authorList>
            <person name="Cooper E.A."/>
            <person name="Brenton Z.W."/>
            <person name="Flinn B.S."/>
            <person name="Jenkins J."/>
            <person name="Shu S."/>
            <person name="Flowers D."/>
            <person name="Luo F."/>
            <person name="Wang Y."/>
            <person name="Xia P."/>
            <person name="Barry K."/>
            <person name="Daum C."/>
            <person name="Lipzen A."/>
            <person name="Yoshinaga Y."/>
            <person name="Schmutz J."/>
            <person name="Saski C."/>
            <person name="Vermerris W."/>
            <person name="Kresovich S."/>
        </authorList>
    </citation>
    <scope>NUCLEOTIDE SEQUENCE</scope>
</reference>
<accession>A0A921R0B0</accession>
<comment type="caution">
    <text evidence="1">The sequence shown here is derived from an EMBL/GenBank/DDBJ whole genome shotgun (WGS) entry which is preliminary data.</text>
</comment>
<protein>
    <submittedName>
        <fullName evidence="1">Uncharacterized protein</fullName>
    </submittedName>
</protein>
<dbReference type="Proteomes" id="UP000807115">
    <property type="component" value="Chromosome 5"/>
</dbReference>
<name>A0A921R0B0_SORBI</name>
<dbReference type="EMBL" id="CM027684">
    <property type="protein sequence ID" value="KAG0530615.1"/>
    <property type="molecule type" value="Genomic_DNA"/>
</dbReference>
<organism evidence="1 2">
    <name type="scientific">Sorghum bicolor</name>
    <name type="common">Sorghum</name>
    <name type="synonym">Sorghum vulgare</name>
    <dbReference type="NCBI Taxonomy" id="4558"/>
    <lineage>
        <taxon>Eukaryota</taxon>
        <taxon>Viridiplantae</taxon>
        <taxon>Streptophyta</taxon>
        <taxon>Embryophyta</taxon>
        <taxon>Tracheophyta</taxon>
        <taxon>Spermatophyta</taxon>
        <taxon>Magnoliopsida</taxon>
        <taxon>Liliopsida</taxon>
        <taxon>Poales</taxon>
        <taxon>Poaceae</taxon>
        <taxon>PACMAD clade</taxon>
        <taxon>Panicoideae</taxon>
        <taxon>Andropogonodae</taxon>
        <taxon>Andropogoneae</taxon>
        <taxon>Sorghinae</taxon>
        <taxon>Sorghum</taxon>
    </lineage>
</organism>
<sequence>MAPPMMGCCHEKAGFTKDIWLNGSHCCCCRKAAANGLATGLTGRCCCCW</sequence>
<evidence type="ECO:0000313" key="1">
    <source>
        <dbReference type="EMBL" id="KAG0530615.1"/>
    </source>
</evidence>
<evidence type="ECO:0000313" key="2">
    <source>
        <dbReference type="Proteomes" id="UP000807115"/>
    </source>
</evidence>
<reference evidence="1" key="1">
    <citation type="journal article" date="2019" name="BMC Genomics">
        <title>A new reference genome for Sorghum bicolor reveals high levels of sequence similarity between sweet and grain genotypes: implications for the genetics of sugar metabolism.</title>
        <authorList>
            <person name="Cooper E.A."/>
            <person name="Brenton Z.W."/>
            <person name="Flinn B.S."/>
            <person name="Jenkins J."/>
            <person name="Shu S."/>
            <person name="Flowers D."/>
            <person name="Luo F."/>
            <person name="Wang Y."/>
            <person name="Xia P."/>
            <person name="Barry K."/>
            <person name="Daum C."/>
            <person name="Lipzen A."/>
            <person name="Yoshinaga Y."/>
            <person name="Schmutz J."/>
            <person name="Saski C."/>
            <person name="Vermerris W."/>
            <person name="Kresovich S."/>
        </authorList>
    </citation>
    <scope>NUCLEOTIDE SEQUENCE</scope>
</reference>